<proteinExistence type="predicted"/>
<evidence type="ECO:0000313" key="3">
    <source>
        <dbReference type="Proteomes" id="UP000286415"/>
    </source>
</evidence>
<dbReference type="Proteomes" id="UP000286415">
    <property type="component" value="Unassembled WGS sequence"/>
</dbReference>
<comment type="caution">
    <text evidence="2">The sequence shown here is derived from an EMBL/GenBank/DDBJ whole genome shotgun (WGS) entry which is preliminary data.</text>
</comment>
<accession>A0A8T1MPA5</accession>
<dbReference type="OrthoDB" id="4159489at2759"/>
<evidence type="ECO:0000313" key="2">
    <source>
        <dbReference type="EMBL" id="KAG5450732.1"/>
    </source>
</evidence>
<feature type="compositionally biased region" description="Basic and acidic residues" evidence="1">
    <location>
        <begin position="1"/>
        <end position="24"/>
    </location>
</feature>
<keyword evidence="3" id="KW-1185">Reference proteome</keyword>
<protein>
    <submittedName>
        <fullName evidence="2">Uncharacterized protein</fullName>
    </submittedName>
</protein>
<feature type="region of interest" description="Disordered" evidence="1">
    <location>
        <begin position="1"/>
        <end position="31"/>
    </location>
</feature>
<reference evidence="2 3" key="2">
    <citation type="journal article" date="2021" name="Genomics">
        <title>High-quality reference genome for Clonorchis sinensis.</title>
        <authorList>
            <person name="Young N.D."/>
            <person name="Stroehlein A.J."/>
            <person name="Kinkar L."/>
            <person name="Wang T."/>
            <person name="Sohn W.M."/>
            <person name="Chang B.C.H."/>
            <person name="Kaur P."/>
            <person name="Weisz D."/>
            <person name="Dudchenko O."/>
            <person name="Aiden E.L."/>
            <person name="Korhonen P.K."/>
            <person name="Gasser R.B."/>
        </authorList>
    </citation>
    <scope>NUCLEOTIDE SEQUENCE [LARGE SCALE GENOMIC DNA]</scope>
    <source>
        <strain evidence="2">Cs-k2</strain>
    </source>
</reference>
<name>A0A8T1MPA5_CLOSI</name>
<sequence length="72" mass="8253">MSTEDDTKPADKKEDIQDLTESKRCSKKSRNPLTTWENSFCQKISFFVDDLAVRVDDIEKHIGELMTSVDAD</sequence>
<reference evidence="2 3" key="1">
    <citation type="journal article" date="2018" name="Biotechnol. Adv.">
        <title>Improved genomic resources and new bioinformatic workflow for the carcinogenic parasite Clonorchis sinensis: Biotechnological implications.</title>
        <authorList>
            <person name="Wang D."/>
            <person name="Korhonen P.K."/>
            <person name="Gasser R.B."/>
            <person name="Young N.D."/>
        </authorList>
    </citation>
    <scope>NUCLEOTIDE SEQUENCE [LARGE SCALE GENOMIC DNA]</scope>
    <source>
        <strain evidence="2">Cs-k2</strain>
    </source>
</reference>
<organism evidence="2 3">
    <name type="scientific">Clonorchis sinensis</name>
    <name type="common">Chinese liver fluke</name>
    <dbReference type="NCBI Taxonomy" id="79923"/>
    <lineage>
        <taxon>Eukaryota</taxon>
        <taxon>Metazoa</taxon>
        <taxon>Spiralia</taxon>
        <taxon>Lophotrochozoa</taxon>
        <taxon>Platyhelminthes</taxon>
        <taxon>Trematoda</taxon>
        <taxon>Digenea</taxon>
        <taxon>Opisthorchiida</taxon>
        <taxon>Opisthorchiata</taxon>
        <taxon>Opisthorchiidae</taxon>
        <taxon>Clonorchis</taxon>
    </lineage>
</organism>
<dbReference type="AlphaFoldDB" id="A0A8T1MPA5"/>
<gene>
    <name evidence="2" type="ORF">CSKR_201267</name>
</gene>
<evidence type="ECO:0000256" key="1">
    <source>
        <dbReference type="SAM" id="MobiDB-lite"/>
    </source>
</evidence>
<dbReference type="EMBL" id="NIRI02000042">
    <property type="protein sequence ID" value="KAG5450732.1"/>
    <property type="molecule type" value="Genomic_DNA"/>
</dbReference>